<evidence type="ECO:0000256" key="3">
    <source>
        <dbReference type="ARBA" id="ARBA00048505"/>
    </source>
</evidence>
<comment type="function">
    <text evidence="2">Counteracts the endogenous Pycsar antiviral defense system. Phosphodiesterase that enables metal-dependent hydrolysis of host cyclic nucleotide Pycsar defense signals such as cCMP and cUMP.</text>
</comment>
<dbReference type="InterPro" id="IPR001279">
    <property type="entry name" value="Metallo-B-lactamas"/>
</dbReference>
<accession>A0A0M1P1J7</accession>
<dbReference type="InterPro" id="IPR050662">
    <property type="entry name" value="Sec-metab_biosynth-thioest"/>
</dbReference>
<evidence type="ECO:0000313" key="5">
    <source>
        <dbReference type="EMBL" id="KOR88160.1"/>
    </source>
</evidence>
<comment type="catalytic activity">
    <reaction evidence="3">
        <text>3',5'-cyclic UMP + H2O = UMP + H(+)</text>
        <dbReference type="Rhea" id="RHEA:70575"/>
        <dbReference type="ChEBI" id="CHEBI:15377"/>
        <dbReference type="ChEBI" id="CHEBI:15378"/>
        <dbReference type="ChEBI" id="CHEBI:57865"/>
        <dbReference type="ChEBI" id="CHEBI:184387"/>
    </reaction>
    <physiologicalReaction direction="left-to-right" evidence="3">
        <dbReference type="Rhea" id="RHEA:70576"/>
    </physiologicalReaction>
</comment>
<reference evidence="6" key="1">
    <citation type="submission" date="2015-08" db="EMBL/GenBank/DDBJ databases">
        <title>Genome sequencing project for genomic taxonomy and phylogenomics of Bacillus-like bacteria.</title>
        <authorList>
            <person name="Liu B."/>
            <person name="Wang J."/>
            <person name="Zhu Y."/>
            <person name="Liu G."/>
            <person name="Chen Q."/>
            <person name="Chen Z."/>
            <person name="Lan J."/>
            <person name="Che J."/>
            <person name="Ge C."/>
            <person name="Shi H."/>
            <person name="Pan Z."/>
            <person name="Liu X."/>
        </authorList>
    </citation>
    <scope>NUCLEOTIDE SEQUENCE [LARGE SCALE GENOMIC DNA]</scope>
    <source>
        <strain evidence="6">FJAT-22460</strain>
    </source>
</reference>
<dbReference type="Proteomes" id="UP000036932">
    <property type="component" value="Unassembled WGS sequence"/>
</dbReference>
<dbReference type="OrthoDB" id="9761531at2"/>
<dbReference type="InterPro" id="IPR048933">
    <property type="entry name" value="B_lactamase-like_C"/>
</dbReference>
<dbReference type="EMBL" id="LIUT01000001">
    <property type="protein sequence ID" value="KOR88160.1"/>
    <property type="molecule type" value="Genomic_DNA"/>
</dbReference>
<protein>
    <submittedName>
        <fullName evidence="5">Hydrolase</fullName>
    </submittedName>
</protein>
<dbReference type="Pfam" id="PF00753">
    <property type="entry name" value="Lactamase_B"/>
    <property type="match status" value="1"/>
</dbReference>
<sequence length="340" mass="38163">MNQKEKEQGPDIHHIEEHQLSQVKITLSNPLRWVNSYVLQGEEGTTIIDPGPRTDSSEQEWLAAMEQLKINFNDITSIVLTHHHPDHYGLAGWFQERTGAKVWMSKRAHEEALLMWGKDSVMEHTLLASFREHGMPEAKLALLPEHLGSFFPQVTPQPEVSYISEHLPFRMGNRVWVPVQTAGHAPGHLSFFHAADGILLCGDAVLPQISPNVSLLPGSDAEPLALYLAGLHRLRELHVRTAYPGHRHPFTHFRERIDALLLHHEERLDTIAGMLSAAGRLTAFEVCTALFGEKLGIHQLRFAMCEALAHLAELTRRGGAEIIKNGDGMCYFSVRSQPHS</sequence>
<comment type="caution">
    <text evidence="5">The sequence shown here is derived from an EMBL/GenBank/DDBJ whole genome shotgun (WGS) entry which is preliminary data.</text>
</comment>
<dbReference type="InterPro" id="IPR036388">
    <property type="entry name" value="WH-like_DNA-bd_sf"/>
</dbReference>
<name>A0A0M1P1J7_9BACL</name>
<proteinExistence type="predicted"/>
<evidence type="ECO:0000313" key="6">
    <source>
        <dbReference type="Proteomes" id="UP000036932"/>
    </source>
</evidence>
<dbReference type="Gene3D" id="3.60.15.10">
    <property type="entry name" value="Ribonuclease Z/Hydroxyacylglutathione hydrolase-like"/>
    <property type="match status" value="1"/>
</dbReference>
<evidence type="ECO:0000256" key="2">
    <source>
        <dbReference type="ARBA" id="ARBA00034301"/>
    </source>
</evidence>
<dbReference type="Pfam" id="PF21221">
    <property type="entry name" value="B_lactamase-like_C"/>
    <property type="match status" value="1"/>
</dbReference>
<evidence type="ECO:0000259" key="4">
    <source>
        <dbReference type="SMART" id="SM00849"/>
    </source>
</evidence>
<dbReference type="SMART" id="SM00849">
    <property type="entry name" value="Lactamase_B"/>
    <property type="match status" value="1"/>
</dbReference>
<keyword evidence="6" id="KW-1185">Reference proteome</keyword>
<dbReference type="Gene3D" id="1.10.10.10">
    <property type="entry name" value="Winged helix-like DNA-binding domain superfamily/Winged helix DNA-binding domain"/>
    <property type="match status" value="1"/>
</dbReference>
<dbReference type="PANTHER" id="PTHR23131">
    <property type="entry name" value="ENDORIBONUCLEASE LACTB2"/>
    <property type="match status" value="1"/>
</dbReference>
<gene>
    <name evidence="5" type="ORF">AM231_02705</name>
</gene>
<comment type="catalytic activity">
    <reaction evidence="1">
        <text>3',5'-cyclic CMP + H2O = CMP + H(+)</text>
        <dbReference type="Rhea" id="RHEA:72675"/>
        <dbReference type="ChEBI" id="CHEBI:15377"/>
        <dbReference type="ChEBI" id="CHEBI:15378"/>
        <dbReference type="ChEBI" id="CHEBI:58003"/>
        <dbReference type="ChEBI" id="CHEBI:60377"/>
    </reaction>
    <physiologicalReaction direction="left-to-right" evidence="1">
        <dbReference type="Rhea" id="RHEA:72676"/>
    </physiologicalReaction>
</comment>
<dbReference type="AlphaFoldDB" id="A0A0M1P1J7"/>
<evidence type="ECO:0000256" key="1">
    <source>
        <dbReference type="ARBA" id="ARBA00034221"/>
    </source>
</evidence>
<dbReference type="RefSeq" id="WP_054401251.1">
    <property type="nucleotide sequence ID" value="NZ_LIUT01000001.1"/>
</dbReference>
<dbReference type="SUPFAM" id="SSF56281">
    <property type="entry name" value="Metallo-hydrolase/oxidoreductase"/>
    <property type="match status" value="1"/>
</dbReference>
<dbReference type="PANTHER" id="PTHR23131:SF4">
    <property type="entry name" value="METALLO-BETA-LACTAMASE SUPERFAMILY POTEIN"/>
    <property type="match status" value="1"/>
</dbReference>
<feature type="domain" description="Metallo-beta-lactamase" evidence="4">
    <location>
        <begin position="33"/>
        <end position="246"/>
    </location>
</feature>
<dbReference type="InterPro" id="IPR036866">
    <property type="entry name" value="RibonucZ/Hydroxyglut_hydro"/>
</dbReference>
<organism evidence="5 6">
    <name type="scientific">Paenibacillus solani</name>
    <dbReference type="NCBI Taxonomy" id="1705565"/>
    <lineage>
        <taxon>Bacteria</taxon>
        <taxon>Bacillati</taxon>
        <taxon>Bacillota</taxon>
        <taxon>Bacilli</taxon>
        <taxon>Bacillales</taxon>
        <taxon>Paenibacillaceae</taxon>
        <taxon>Paenibacillus</taxon>
    </lineage>
</organism>
<keyword evidence="5" id="KW-0378">Hydrolase</keyword>
<dbReference type="GO" id="GO:0016787">
    <property type="term" value="F:hydrolase activity"/>
    <property type="evidence" value="ECO:0007669"/>
    <property type="project" value="UniProtKB-KW"/>
</dbReference>
<dbReference type="CDD" id="cd07725">
    <property type="entry name" value="TTHA1429-like_MBL-fold"/>
    <property type="match status" value="1"/>
</dbReference>
<dbReference type="PATRIC" id="fig|1705565.3.peg.2418"/>